<feature type="region of interest" description="Disordered" evidence="1">
    <location>
        <begin position="194"/>
        <end position="266"/>
    </location>
</feature>
<evidence type="ECO:0000313" key="2">
    <source>
        <dbReference type="EMBL" id="KNC27581.1"/>
    </source>
</evidence>
<protein>
    <submittedName>
        <fullName evidence="2">Uncharacterized protein</fullName>
    </submittedName>
</protein>
<sequence>MVFGHLFIMNHGLTIRALSAEEEDETTSSSKTVTESSYRKSVAKIQETSYRVPEHLQFVPKGFIYEDADDVIHVIDPPKHFEELKKIMQRQEQRQLHNLRPIALREQRPKPKILKTTLPLKSDMKINLKKPSVQMDLETQESEHLPLEILASVRKTENYLRKYKPKLPAVKQRLQTQKIQTVIWEKSQEQQQYQQGQDHRLQGIREQQQQYQQGQDHRLQGVRDQQQNQKGPEYRLKGIKDQQGQDHRLQGVRDQQQNQKGPEHRLKGIRDQQEYQQGQDHRLQGIREQQKYQQGPEHRIQASREQLPNRRYFNKKRSKREAPAALKGDKLINYINDLIKNASLYLEQTQDYPDTDLESPTTPAYEHLLKTTQFPKTNTDIDEDMVVKILENSIRATNVIMQQIKRQTNISEISEKCDYVKVTYPNHIKNLENQINCMQNFIKDLNRSRQEKAQRVTRKYGERLEARKTKDLKHKPFLVAQLAADYIDSAEPSPVNSSLIYDDVMTTIRNMLETQNLQSIDDSNTATSDTTWQDSLAESSFTYDKSPEPVDFHNLQQYLTSLQSIVTNLPKFSHKLLNLRELDTGSTSKYYFINPQGSIYNLPQPFQKDITTPSPPSTIFHRFPDLPIVTEYLKNGTLLSPSQHVVEILK</sequence>
<evidence type="ECO:0000313" key="3">
    <source>
        <dbReference type="Proteomes" id="UP000037069"/>
    </source>
</evidence>
<keyword evidence="3" id="KW-1185">Reference proteome</keyword>
<feature type="compositionally biased region" description="Basic and acidic residues" evidence="1">
    <location>
        <begin position="232"/>
        <end position="251"/>
    </location>
</feature>
<name>A0A0L0C5R3_LUCCU</name>
<dbReference type="AlphaFoldDB" id="A0A0L0C5R3"/>
<organism evidence="2 3">
    <name type="scientific">Lucilia cuprina</name>
    <name type="common">Green bottle fly</name>
    <name type="synonym">Australian sheep blowfly</name>
    <dbReference type="NCBI Taxonomy" id="7375"/>
    <lineage>
        <taxon>Eukaryota</taxon>
        <taxon>Metazoa</taxon>
        <taxon>Ecdysozoa</taxon>
        <taxon>Arthropoda</taxon>
        <taxon>Hexapoda</taxon>
        <taxon>Insecta</taxon>
        <taxon>Pterygota</taxon>
        <taxon>Neoptera</taxon>
        <taxon>Endopterygota</taxon>
        <taxon>Diptera</taxon>
        <taxon>Brachycera</taxon>
        <taxon>Muscomorpha</taxon>
        <taxon>Oestroidea</taxon>
        <taxon>Calliphoridae</taxon>
        <taxon>Luciliinae</taxon>
        <taxon>Lucilia</taxon>
    </lineage>
</organism>
<feature type="compositionally biased region" description="Low complexity" evidence="1">
    <location>
        <begin position="204"/>
        <end position="214"/>
    </location>
</feature>
<comment type="caution">
    <text evidence="2">The sequence shown here is derived from an EMBL/GenBank/DDBJ whole genome shotgun (WGS) entry which is preliminary data.</text>
</comment>
<gene>
    <name evidence="2" type="ORF">FF38_05106</name>
</gene>
<proteinExistence type="predicted"/>
<feature type="region of interest" description="Disordered" evidence="1">
    <location>
        <begin position="288"/>
        <end position="309"/>
    </location>
</feature>
<dbReference type="Proteomes" id="UP000037069">
    <property type="component" value="Unassembled WGS sequence"/>
</dbReference>
<feature type="compositionally biased region" description="Basic and acidic residues" evidence="1">
    <location>
        <begin position="288"/>
        <end position="302"/>
    </location>
</feature>
<accession>A0A0L0C5R3</accession>
<dbReference type="OrthoDB" id="7964190at2759"/>
<dbReference type="EMBL" id="JRES01000882">
    <property type="protein sequence ID" value="KNC27581.1"/>
    <property type="molecule type" value="Genomic_DNA"/>
</dbReference>
<evidence type="ECO:0000256" key="1">
    <source>
        <dbReference type="SAM" id="MobiDB-lite"/>
    </source>
</evidence>
<reference evidence="2 3" key="1">
    <citation type="journal article" date="2015" name="Nat. Commun.">
        <title>Lucilia cuprina genome unlocks parasitic fly biology to underpin future interventions.</title>
        <authorList>
            <person name="Anstead C.A."/>
            <person name="Korhonen P.K."/>
            <person name="Young N.D."/>
            <person name="Hall R.S."/>
            <person name="Jex A.R."/>
            <person name="Murali S.C."/>
            <person name="Hughes D.S."/>
            <person name="Lee S.F."/>
            <person name="Perry T."/>
            <person name="Stroehlein A.J."/>
            <person name="Ansell B.R."/>
            <person name="Breugelmans B."/>
            <person name="Hofmann A."/>
            <person name="Qu J."/>
            <person name="Dugan S."/>
            <person name="Lee S.L."/>
            <person name="Chao H."/>
            <person name="Dinh H."/>
            <person name="Han Y."/>
            <person name="Doddapaneni H.V."/>
            <person name="Worley K.C."/>
            <person name="Muzny D.M."/>
            <person name="Ioannidis P."/>
            <person name="Waterhouse R.M."/>
            <person name="Zdobnov E.M."/>
            <person name="James P.J."/>
            <person name="Bagnall N.H."/>
            <person name="Kotze A.C."/>
            <person name="Gibbs R.A."/>
            <person name="Richards S."/>
            <person name="Batterham P."/>
            <person name="Gasser R.B."/>
        </authorList>
    </citation>
    <scope>NUCLEOTIDE SEQUENCE [LARGE SCALE GENOMIC DNA]</scope>
    <source>
        <strain evidence="2 3">LS</strain>
        <tissue evidence="2">Full body</tissue>
    </source>
</reference>